<evidence type="ECO:0000313" key="1">
    <source>
        <dbReference type="EMBL" id="SFV39992.1"/>
    </source>
</evidence>
<sequence>MEKQIKTIYFYVTAFKDRKNAVHLKWMLGEKHGQKEEGI</sequence>
<reference evidence="2" key="1">
    <citation type="submission" date="2016-11" db="EMBL/GenBank/DDBJ databases">
        <authorList>
            <person name="Papadimitriou K."/>
        </authorList>
    </citation>
    <scope>NUCLEOTIDE SEQUENCE [LARGE SCALE GENOMIC DNA]</scope>
    <source>
        <strain evidence="2">ACA-DC 1533</strain>
    </source>
</reference>
<dbReference type="AlphaFoldDB" id="A0A1K1KM90"/>
<evidence type="ECO:0000313" key="2">
    <source>
        <dbReference type="Proteomes" id="UP000190935"/>
    </source>
</evidence>
<dbReference type="KEGG" id="laca:LAC1533_0572"/>
<dbReference type="EMBL" id="LT630287">
    <property type="protein sequence ID" value="SFV39992.1"/>
    <property type="molecule type" value="Genomic_DNA"/>
</dbReference>
<gene>
    <name evidence="1" type="ORF">LAC1533_0572</name>
</gene>
<proteinExistence type="predicted"/>
<dbReference type="Proteomes" id="UP000190935">
    <property type="component" value="Chromosome I"/>
</dbReference>
<accession>A0A1K1KM90</accession>
<protein>
    <submittedName>
        <fullName evidence="1">Uncharacterized protein</fullName>
    </submittedName>
</protein>
<name>A0A1K1KM90_9LACO</name>
<organism evidence="1 2">
    <name type="scientific">Ligilactobacillus acidipiscis</name>
    <dbReference type="NCBI Taxonomy" id="89059"/>
    <lineage>
        <taxon>Bacteria</taxon>
        <taxon>Bacillati</taxon>
        <taxon>Bacillota</taxon>
        <taxon>Bacilli</taxon>
        <taxon>Lactobacillales</taxon>
        <taxon>Lactobacillaceae</taxon>
        <taxon>Ligilactobacillus</taxon>
    </lineage>
</organism>